<organism evidence="2">
    <name type="scientific">Culex pipiens</name>
    <name type="common">House mosquito</name>
    <dbReference type="NCBI Taxonomy" id="7175"/>
    <lineage>
        <taxon>Eukaryota</taxon>
        <taxon>Metazoa</taxon>
        <taxon>Ecdysozoa</taxon>
        <taxon>Arthropoda</taxon>
        <taxon>Hexapoda</taxon>
        <taxon>Insecta</taxon>
        <taxon>Pterygota</taxon>
        <taxon>Neoptera</taxon>
        <taxon>Endopterygota</taxon>
        <taxon>Diptera</taxon>
        <taxon>Nematocera</taxon>
        <taxon>Culicoidea</taxon>
        <taxon>Culicidae</taxon>
        <taxon>Culicinae</taxon>
        <taxon>Culicini</taxon>
        <taxon>Culex</taxon>
        <taxon>Culex</taxon>
    </lineage>
</organism>
<keyword evidence="1" id="KW-0472">Membrane</keyword>
<reference evidence="2" key="1">
    <citation type="submission" date="2021-05" db="EMBL/GenBank/DDBJ databases">
        <authorList>
            <person name="Alioto T."/>
            <person name="Alioto T."/>
            <person name="Gomez Garrido J."/>
        </authorList>
    </citation>
    <scope>NUCLEOTIDE SEQUENCE</scope>
</reference>
<dbReference type="EMBL" id="HBUE01188477">
    <property type="protein sequence ID" value="CAG6523841.1"/>
    <property type="molecule type" value="Transcribed_RNA"/>
</dbReference>
<dbReference type="EMBL" id="HBUE01294279">
    <property type="protein sequence ID" value="CAG6575516.1"/>
    <property type="molecule type" value="Transcribed_RNA"/>
</dbReference>
<evidence type="ECO:0000256" key="1">
    <source>
        <dbReference type="SAM" id="Phobius"/>
    </source>
</evidence>
<protein>
    <submittedName>
        <fullName evidence="2">(northern house mosquito) hypothetical protein</fullName>
    </submittedName>
</protein>
<feature type="transmembrane region" description="Helical" evidence="1">
    <location>
        <begin position="104"/>
        <end position="125"/>
    </location>
</feature>
<dbReference type="AlphaFoldDB" id="A0A8D8JR55"/>
<keyword evidence="1" id="KW-0812">Transmembrane</keyword>
<keyword evidence="1" id="KW-1133">Transmembrane helix</keyword>
<sequence>MPVCLLTHLRGLPGAAISTGNYSFQLPEVQTKQHSSVRPVAVDLLQFFRCFVFFYSRSVTGSRIRFQLASTFPLKVFVLFCLCWQKICRFLGLLFYTIGQKIGLIFLVSCFCFGICLFASPFFPFSQSYSL</sequence>
<name>A0A8D8JR55_CULPI</name>
<evidence type="ECO:0000313" key="2">
    <source>
        <dbReference type="EMBL" id="CAG6575516.1"/>
    </source>
</evidence>
<proteinExistence type="predicted"/>
<accession>A0A8D8JR55</accession>
<feature type="transmembrane region" description="Helical" evidence="1">
    <location>
        <begin position="76"/>
        <end position="98"/>
    </location>
</feature>